<dbReference type="RefSeq" id="WP_330198594.1">
    <property type="nucleotide sequence ID" value="NZ_JAZDRP010000003.1"/>
</dbReference>
<keyword evidence="3" id="KW-1185">Reference proteome</keyword>
<reference evidence="2 3" key="1">
    <citation type="submission" date="2024-01" db="EMBL/GenBank/DDBJ databases">
        <title>Hyphobacterium bacterium isolated from marine sediment.</title>
        <authorList>
            <person name="Zhao S."/>
        </authorList>
    </citation>
    <scope>NUCLEOTIDE SEQUENCE [LARGE SCALE GENOMIC DNA]</scope>
    <source>
        <strain evidence="3">HN65</strain>
    </source>
</reference>
<dbReference type="Proteomes" id="UP001354971">
    <property type="component" value="Unassembled WGS sequence"/>
</dbReference>
<evidence type="ECO:0000313" key="3">
    <source>
        <dbReference type="Proteomes" id="UP001354971"/>
    </source>
</evidence>
<evidence type="ECO:0000256" key="1">
    <source>
        <dbReference type="SAM" id="Phobius"/>
    </source>
</evidence>
<feature type="transmembrane region" description="Helical" evidence="1">
    <location>
        <begin position="15"/>
        <end position="35"/>
    </location>
</feature>
<name>A0ABU7LPU3_9PROT</name>
<keyword evidence="1" id="KW-0812">Transmembrane</keyword>
<proteinExistence type="predicted"/>
<gene>
    <name evidence="2" type="ORF">V0U79_06120</name>
</gene>
<evidence type="ECO:0000313" key="2">
    <source>
        <dbReference type="EMBL" id="MEE2525935.1"/>
    </source>
</evidence>
<sequence length="265" mass="29465">MILSRLAHAVREQNWFAVILEFVIVISGVVIGFQVTELASAAHQRAEEQRALARLRLESEAVVAFWAEDVRSNMVRDQERLALLYALETGEIEPGTEGLVYSGVERLYFYAAITPPRTVFDELLASGGMSRISNSDAQAAVSEYADTLTFITGQLTQFRSSTNRGQERLQGRLTSRFDPSRSTLRRYEFDIPTLATDREFVSAVVDASRNQRVFLFFRIGALNDAIAMCEALSAAEGVPCGTAEAGRDQYEAVRAYLDETQEASE</sequence>
<keyword evidence="1" id="KW-1133">Transmembrane helix</keyword>
<organism evidence="2 3">
    <name type="scientific">Hyphobacterium lacteum</name>
    <dbReference type="NCBI Taxonomy" id="3116575"/>
    <lineage>
        <taxon>Bacteria</taxon>
        <taxon>Pseudomonadati</taxon>
        <taxon>Pseudomonadota</taxon>
        <taxon>Alphaproteobacteria</taxon>
        <taxon>Maricaulales</taxon>
        <taxon>Maricaulaceae</taxon>
        <taxon>Hyphobacterium</taxon>
    </lineage>
</organism>
<comment type="caution">
    <text evidence="2">The sequence shown here is derived from an EMBL/GenBank/DDBJ whole genome shotgun (WGS) entry which is preliminary data.</text>
</comment>
<accession>A0ABU7LPU3</accession>
<protein>
    <submittedName>
        <fullName evidence="2">Uncharacterized protein</fullName>
    </submittedName>
</protein>
<keyword evidence="1" id="KW-0472">Membrane</keyword>
<dbReference type="EMBL" id="JAZDRP010000003">
    <property type="protein sequence ID" value="MEE2525935.1"/>
    <property type="molecule type" value="Genomic_DNA"/>
</dbReference>